<dbReference type="InterPro" id="IPR033749">
    <property type="entry name" value="Polyprenyl_synt_CS"/>
</dbReference>
<feature type="non-terminal residue" evidence="8">
    <location>
        <position position="258"/>
    </location>
</feature>
<dbReference type="GO" id="GO:0042811">
    <property type="term" value="P:pheromone biosynthetic process"/>
    <property type="evidence" value="ECO:0007669"/>
    <property type="project" value="UniProtKB-ARBA"/>
</dbReference>
<reference evidence="8 9" key="1">
    <citation type="journal article" date="2019" name="Philos. Trans. R. Soc. Lond., B, Biol. Sci.">
        <title>Ant behaviour and brain gene expression of defending hosts depend on the ecological success of the intruding social parasite.</title>
        <authorList>
            <person name="Kaur R."/>
            <person name="Stoldt M."/>
            <person name="Jongepier E."/>
            <person name="Feldmeyer B."/>
            <person name="Menzel F."/>
            <person name="Bornberg-Bauer E."/>
            <person name="Foitzik S."/>
        </authorList>
    </citation>
    <scope>NUCLEOTIDE SEQUENCE [LARGE SCALE GENOMIC DNA]</scope>
    <source>
        <tissue evidence="8">Whole body</tissue>
    </source>
</reference>
<comment type="caution">
    <text evidence="8">The sequence shown here is derived from an EMBL/GenBank/DDBJ whole genome shotgun (WGS) entry which is preliminary data.</text>
</comment>
<dbReference type="GO" id="GO:0004161">
    <property type="term" value="F:dimethylallyltranstransferase activity"/>
    <property type="evidence" value="ECO:0007669"/>
    <property type="project" value="TreeGrafter"/>
</dbReference>
<dbReference type="EMBL" id="QBLH01003014">
    <property type="protein sequence ID" value="TGZ45980.1"/>
    <property type="molecule type" value="Genomic_DNA"/>
</dbReference>
<dbReference type="GO" id="GO:0046872">
    <property type="term" value="F:metal ion binding"/>
    <property type="evidence" value="ECO:0007669"/>
    <property type="project" value="UniProtKB-KW"/>
</dbReference>
<keyword evidence="3" id="KW-0479">Metal-binding</keyword>
<dbReference type="STRING" id="300112.A0A4S2KAC2"/>
<name>A0A4S2KAC2_9HYME</name>
<organism evidence="8 9">
    <name type="scientific">Temnothorax longispinosus</name>
    <dbReference type="NCBI Taxonomy" id="300112"/>
    <lineage>
        <taxon>Eukaryota</taxon>
        <taxon>Metazoa</taxon>
        <taxon>Ecdysozoa</taxon>
        <taxon>Arthropoda</taxon>
        <taxon>Hexapoda</taxon>
        <taxon>Insecta</taxon>
        <taxon>Pterygota</taxon>
        <taxon>Neoptera</taxon>
        <taxon>Endopterygota</taxon>
        <taxon>Hymenoptera</taxon>
        <taxon>Apocrita</taxon>
        <taxon>Aculeata</taxon>
        <taxon>Formicoidea</taxon>
        <taxon>Formicidae</taxon>
        <taxon>Myrmicinae</taxon>
        <taxon>Temnothorax</taxon>
    </lineage>
</organism>
<evidence type="ECO:0000256" key="3">
    <source>
        <dbReference type="ARBA" id="ARBA00022723"/>
    </source>
</evidence>
<accession>A0A4S2KAC2</accession>
<evidence type="ECO:0000256" key="2">
    <source>
        <dbReference type="ARBA" id="ARBA00022679"/>
    </source>
</evidence>
<comment type="similarity">
    <text evidence="7">Belongs to the FPP/GGPP synthase family.</text>
</comment>
<keyword evidence="2 7" id="KW-0808">Transferase</keyword>
<evidence type="ECO:0000256" key="7">
    <source>
        <dbReference type="RuleBase" id="RU004466"/>
    </source>
</evidence>
<dbReference type="AlphaFoldDB" id="A0A4S2KAC2"/>
<dbReference type="SFLD" id="SFLDS00005">
    <property type="entry name" value="Isoprenoid_Synthase_Type_I"/>
    <property type="match status" value="1"/>
</dbReference>
<evidence type="ECO:0000256" key="6">
    <source>
        <dbReference type="ARBA" id="ARBA00034546"/>
    </source>
</evidence>
<dbReference type="InterPro" id="IPR039702">
    <property type="entry name" value="FPS1-like"/>
</dbReference>
<evidence type="ECO:0000313" key="8">
    <source>
        <dbReference type="EMBL" id="TGZ45980.1"/>
    </source>
</evidence>
<protein>
    <recommendedName>
        <fullName evidence="6">Farnesyl pyrophosphate synthase</fullName>
    </recommendedName>
</protein>
<evidence type="ECO:0000256" key="1">
    <source>
        <dbReference type="ARBA" id="ARBA00001946"/>
    </source>
</evidence>
<dbReference type="GO" id="GO:0005737">
    <property type="term" value="C:cytoplasm"/>
    <property type="evidence" value="ECO:0007669"/>
    <property type="project" value="TreeGrafter"/>
</dbReference>
<dbReference type="GO" id="GO:0004337">
    <property type="term" value="F:(2E,6E)-farnesyl diphosphate synthase activity"/>
    <property type="evidence" value="ECO:0007669"/>
    <property type="project" value="TreeGrafter"/>
</dbReference>
<dbReference type="GO" id="GO:0045337">
    <property type="term" value="P:farnesyl diphosphate biosynthetic process"/>
    <property type="evidence" value="ECO:0007669"/>
    <property type="project" value="TreeGrafter"/>
</dbReference>
<dbReference type="CDD" id="cd00685">
    <property type="entry name" value="Trans_IPPS_HT"/>
    <property type="match status" value="1"/>
</dbReference>
<keyword evidence="4" id="KW-0460">Magnesium</keyword>
<dbReference type="InterPro" id="IPR000092">
    <property type="entry name" value="Polyprenyl_synt"/>
</dbReference>
<dbReference type="SUPFAM" id="SSF48576">
    <property type="entry name" value="Terpenoid synthases"/>
    <property type="match status" value="1"/>
</dbReference>
<gene>
    <name evidence="8" type="ORF">DBV15_12537</name>
</gene>
<sequence length="258" mass="29939">MLIPNDQLTEDNIHPARILAWCVELAYFLIIDDIMDHSLVRRGKPCWYRYNNIGATANDGILIENAMYYIIRKYFKGKDNYVNILETFHDIIFKTLMGQCLDMLSTNFGKKPDLDLFTMDRYKSIIECKTAYYTCILPVTAAMYLAGIKDPEMLKQATPVLLEIGRFFQIQDDYLSCFGNPEVCGKDDTDIQEGKCTWFIVVALQRATPEQRKILEASIECYGVSDPEKVKRVRQLFTDLNLLDAYFTFEEETYNLIN</sequence>
<dbReference type="PANTHER" id="PTHR11525:SF0">
    <property type="entry name" value="FARNESYL PYROPHOSPHATE SYNTHASE"/>
    <property type="match status" value="1"/>
</dbReference>
<proteinExistence type="inferred from homology"/>
<dbReference type="Pfam" id="PF00348">
    <property type="entry name" value="polyprenyl_synt"/>
    <property type="match status" value="1"/>
</dbReference>
<dbReference type="PANTHER" id="PTHR11525">
    <property type="entry name" value="FARNESYL-PYROPHOSPHATE SYNTHETASE"/>
    <property type="match status" value="1"/>
</dbReference>
<comment type="cofactor">
    <cofactor evidence="1">
        <name>Mg(2+)</name>
        <dbReference type="ChEBI" id="CHEBI:18420"/>
    </cofactor>
</comment>
<evidence type="ECO:0000256" key="5">
    <source>
        <dbReference type="ARBA" id="ARBA00033740"/>
    </source>
</evidence>
<dbReference type="Gene3D" id="1.10.600.10">
    <property type="entry name" value="Farnesyl Diphosphate Synthase"/>
    <property type="match status" value="1"/>
</dbReference>
<evidence type="ECO:0000256" key="4">
    <source>
        <dbReference type="ARBA" id="ARBA00022842"/>
    </source>
</evidence>
<dbReference type="InterPro" id="IPR008949">
    <property type="entry name" value="Isoprenoid_synthase_dom_sf"/>
</dbReference>
<dbReference type="Proteomes" id="UP000310200">
    <property type="component" value="Unassembled WGS sequence"/>
</dbReference>
<keyword evidence="9" id="KW-1185">Reference proteome</keyword>
<dbReference type="PROSITE" id="PS00723">
    <property type="entry name" value="POLYPRENYL_SYNTHASE_1"/>
    <property type="match status" value="1"/>
</dbReference>
<comment type="pathway">
    <text evidence="5">Pheromone biosynthesis.</text>
</comment>
<evidence type="ECO:0000313" key="9">
    <source>
        <dbReference type="Proteomes" id="UP000310200"/>
    </source>
</evidence>